<sequence>MGALIVISVLWVLGYMSYVDHHRRTNPRITWGVPWTEWYLLPSKGALIWEERLIRSPYAGPVTYPRGEGPIKVPAGAVVATVNGVPVKTPVQGIFTARLDQMEGKWRYQYLWDNRDNLPAPPPPKPPKRSASPGEPIGKVVEQPQEIRFLGYVDMVGTVPQALKERRLPVRKDRFDMNLFGEVRFYEVMGPKALVYMDLPWVTEDIITQRTLNILVEAGRFDGVAVPESSVVQRNGSYGVYVVRGNVASFRPVEGRPVGSQRFLVTKGLAMGEAVIVDGRLAREGRVQLW</sequence>
<feature type="region of interest" description="Disordered" evidence="1">
    <location>
        <begin position="117"/>
        <end position="137"/>
    </location>
</feature>
<reference evidence="2 3" key="1">
    <citation type="submission" date="2011-10" db="EMBL/GenBank/DDBJ databases">
        <title>The Noncontiguous Finished genome of Thermanaerovibrio velox DSM 12556.</title>
        <authorList>
            <consortium name="US DOE Joint Genome Institute (JGI-PGF)"/>
            <person name="Lucas S."/>
            <person name="Copeland A."/>
            <person name="Lapidus A."/>
            <person name="Glavina del Rio T."/>
            <person name="Dalin E."/>
            <person name="Tice H."/>
            <person name="Bruce D."/>
            <person name="Goodwin L."/>
            <person name="Pitluck S."/>
            <person name="Peters L."/>
            <person name="Mikhailova N."/>
            <person name="Teshima H."/>
            <person name="Kyrpides N."/>
            <person name="Mavromatis K."/>
            <person name="Ivanova N."/>
            <person name="Markowitz V."/>
            <person name="Cheng J.-F."/>
            <person name="Hugenholtz P."/>
            <person name="Woyke T."/>
            <person name="Wu D."/>
            <person name="Spring S."/>
            <person name="Brambilla E.-M."/>
            <person name="Klenk H.-P."/>
            <person name="Eisen J.A."/>
        </authorList>
    </citation>
    <scope>NUCLEOTIDE SEQUENCE [LARGE SCALE GENOMIC DNA]</scope>
    <source>
        <strain evidence="2 3">DSM 12556</strain>
    </source>
</reference>
<name>H0UQ30_9BACT</name>
<gene>
    <name evidence="2" type="ORF">TheveDRAFT_0498</name>
</gene>
<evidence type="ECO:0008006" key="4">
    <source>
        <dbReference type="Google" id="ProtNLM"/>
    </source>
</evidence>
<dbReference type="HOGENOM" id="CLU_899061_0_0_0"/>
<dbReference type="RefSeq" id="WP_006583153.1">
    <property type="nucleotide sequence ID" value="NZ_CM001377.1"/>
</dbReference>
<evidence type="ECO:0000313" key="3">
    <source>
        <dbReference type="Proteomes" id="UP000005730"/>
    </source>
</evidence>
<dbReference type="AlphaFoldDB" id="H0UQ30"/>
<keyword evidence="3" id="KW-1185">Reference proteome</keyword>
<protein>
    <recommendedName>
        <fullName evidence="4">Membrane-fusion protein</fullName>
    </recommendedName>
</protein>
<accession>H0UQ30</accession>
<proteinExistence type="predicted"/>
<organism evidence="2 3">
    <name type="scientific">Thermanaerovibrio velox DSM 12556</name>
    <dbReference type="NCBI Taxonomy" id="926567"/>
    <lineage>
        <taxon>Bacteria</taxon>
        <taxon>Thermotogati</taxon>
        <taxon>Synergistota</taxon>
        <taxon>Synergistia</taxon>
        <taxon>Synergistales</taxon>
        <taxon>Synergistaceae</taxon>
        <taxon>Thermanaerovibrio</taxon>
    </lineage>
</organism>
<dbReference type="EMBL" id="CM001377">
    <property type="protein sequence ID" value="EHM09659.1"/>
    <property type="molecule type" value="Genomic_DNA"/>
</dbReference>
<dbReference type="eggNOG" id="COG0845">
    <property type="taxonomic scope" value="Bacteria"/>
</dbReference>
<dbReference type="Gene3D" id="2.40.420.20">
    <property type="match status" value="1"/>
</dbReference>
<evidence type="ECO:0000256" key="1">
    <source>
        <dbReference type="SAM" id="MobiDB-lite"/>
    </source>
</evidence>
<dbReference type="Proteomes" id="UP000005730">
    <property type="component" value="Chromosome"/>
</dbReference>
<evidence type="ECO:0000313" key="2">
    <source>
        <dbReference type="EMBL" id="EHM09659.1"/>
    </source>
</evidence>
<dbReference type="STRING" id="926567.TheveDRAFT_0498"/>